<reference evidence="2" key="1">
    <citation type="journal article" date="2023" name="Nat. Plants">
        <title>Single-cell RNA sequencing provides a high-resolution roadmap for understanding the multicellular compartmentation of specialized metabolism.</title>
        <authorList>
            <person name="Sun S."/>
            <person name="Shen X."/>
            <person name="Li Y."/>
            <person name="Li Y."/>
            <person name="Wang S."/>
            <person name="Li R."/>
            <person name="Zhang H."/>
            <person name="Shen G."/>
            <person name="Guo B."/>
            <person name="Wei J."/>
            <person name="Xu J."/>
            <person name="St-Pierre B."/>
            <person name="Chen S."/>
            <person name="Sun C."/>
        </authorList>
    </citation>
    <scope>NUCLEOTIDE SEQUENCE [LARGE SCALE GENOMIC DNA]</scope>
</reference>
<name>A0ACC0A4B5_CATRO</name>
<dbReference type="EMBL" id="CM044707">
    <property type="protein sequence ID" value="KAI5655230.1"/>
    <property type="molecule type" value="Genomic_DNA"/>
</dbReference>
<evidence type="ECO:0000313" key="1">
    <source>
        <dbReference type="EMBL" id="KAI5655230.1"/>
    </source>
</evidence>
<proteinExistence type="predicted"/>
<keyword evidence="2" id="KW-1185">Reference proteome</keyword>
<comment type="caution">
    <text evidence="1">The sequence shown here is derived from an EMBL/GenBank/DDBJ whole genome shotgun (WGS) entry which is preliminary data.</text>
</comment>
<dbReference type="Proteomes" id="UP001060085">
    <property type="component" value="Linkage Group LG07"/>
</dbReference>
<evidence type="ECO:0000313" key="2">
    <source>
        <dbReference type="Proteomes" id="UP001060085"/>
    </source>
</evidence>
<accession>A0ACC0A4B5</accession>
<gene>
    <name evidence="1" type="ORF">M9H77_32417</name>
</gene>
<organism evidence="1 2">
    <name type="scientific">Catharanthus roseus</name>
    <name type="common">Madagascar periwinkle</name>
    <name type="synonym">Vinca rosea</name>
    <dbReference type="NCBI Taxonomy" id="4058"/>
    <lineage>
        <taxon>Eukaryota</taxon>
        <taxon>Viridiplantae</taxon>
        <taxon>Streptophyta</taxon>
        <taxon>Embryophyta</taxon>
        <taxon>Tracheophyta</taxon>
        <taxon>Spermatophyta</taxon>
        <taxon>Magnoliopsida</taxon>
        <taxon>eudicotyledons</taxon>
        <taxon>Gunneridae</taxon>
        <taxon>Pentapetalae</taxon>
        <taxon>asterids</taxon>
        <taxon>lamiids</taxon>
        <taxon>Gentianales</taxon>
        <taxon>Apocynaceae</taxon>
        <taxon>Rauvolfioideae</taxon>
        <taxon>Vinceae</taxon>
        <taxon>Catharanthinae</taxon>
        <taxon>Catharanthus</taxon>
    </lineage>
</organism>
<protein>
    <submittedName>
        <fullName evidence="1">Uncharacterized protein</fullName>
    </submittedName>
</protein>
<sequence length="145" mass="16454">MLQDRFPVPRSMLDDCLALLFESKSKATQSSNIERGTGNLNFTKIGNSFLGMKIMIKLKTTTKLLLTKTSPAVPPSHRCSHRQLNFFAQLYTQINDCILRWRFPAMISLTSTELNYIVFRYLHGSGLIISSFETLTNGIDNGFAW</sequence>